<feature type="non-terminal residue" evidence="1">
    <location>
        <position position="66"/>
    </location>
</feature>
<keyword evidence="2" id="KW-1185">Reference proteome</keyword>
<dbReference type="OrthoDB" id="2303622at2759"/>
<sequence>YNKLYESDKVSTKLPGQIPICLNCNFVKYSNHPISKMSQPYNQQLAKKVPTKEGTLYHSLLTYPTI</sequence>
<evidence type="ECO:0000313" key="1">
    <source>
        <dbReference type="EMBL" id="CAG8772394.1"/>
    </source>
</evidence>
<comment type="caution">
    <text evidence="1">The sequence shown here is derived from an EMBL/GenBank/DDBJ whole genome shotgun (WGS) entry which is preliminary data.</text>
</comment>
<organism evidence="1 2">
    <name type="scientific">Racocetra fulgida</name>
    <dbReference type="NCBI Taxonomy" id="60492"/>
    <lineage>
        <taxon>Eukaryota</taxon>
        <taxon>Fungi</taxon>
        <taxon>Fungi incertae sedis</taxon>
        <taxon>Mucoromycota</taxon>
        <taxon>Glomeromycotina</taxon>
        <taxon>Glomeromycetes</taxon>
        <taxon>Diversisporales</taxon>
        <taxon>Gigasporaceae</taxon>
        <taxon>Racocetra</taxon>
    </lineage>
</organism>
<dbReference type="Proteomes" id="UP000789396">
    <property type="component" value="Unassembled WGS sequence"/>
</dbReference>
<evidence type="ECO:0000313" key="2">
    <source>
        <dbReference type="Proteomes" id="UP000789396"/>
    </source>
</evidence>
<gene>
    <name evidence="1" type="ORF">RFULGI_LOCUS15153</name>
</gene>
<protein>
    <submittedName>
        <fullName evidence="1">11911_t:CDS:1</fullName>
    </submittedName>
</protein>
<dbReference type="AlphaFoldDB" id="A0A9N9JAI4"/>
<name>A0A9N9JAI4_9GLOM</name>
<accession>A0A9N9JAI4</accession>
<proteinExistence type="predicted"/>
<feature type="non-terminal residue" evidence="1">
    <location>
        <position position="1"/>
    </location>
</feature>
<reference evidence="1" key="1">
    <citation type="submission" date="2021-06" db="EMBL/GenBank/DDBJ databases">
        <authorList>
            <person name="Kallberg Y."/>
            <person name="Tangrot J."/>
            <person name="Rosling A."/>
        </authorList>
    </citation>
    <scope>NUCLEOTIDE SEQUENCE</scope>
    <source>
        <strain evidence="1">IN212</strain>
    </source>
</reference>
<dbReference type="EMBL" id="CAJVPZ010047356">
    <property type="protein sequence ID" value="CAG8772394.1"/>
    <property type="molecule type" value="Genomic_DNA"/>
</dbReference>